<evidence type="ECO:0000313" key="14">
    <source>
        <dbReference type="Proteomes" id="UP000026962"/>
    </source>
</evidence>
<dbReference type="GO" id="GO:0020037">
    <property type="term" value="F:heme binding"/>
    <property type="evidence" value="ECO:0007669"/>
    <property type="project" value="InterPro"/>
</dbReference>
<dbReference type="InterPro" id="IPR002401">
    <property type="entry name" value="Cyt_P450_E_grp-I"/>
</dbReference>
<keyword evidence="5" id="KW-0812">Transmembrane</keyword>
<keyword evidence="4 12" id="KW-0349">Heme</keyword>
<reference evidence="13" key="1">
    <citation type="submission" date="2015-04" db="UniProtKB">
        <authorList>
            <consortium name="EnsemblPlants"/>
        </authorList>
    </citation>
    <scope>IDENTIFICATION</scope>
</reference>
<dbReference type="GO" id="GO:0004497">
    <property type="term" value="F:monooxygenase activity"/>
    <property type="evidence" value="ECO:0007669"/>
    <property type="project" value="UniProtKB-KW"/>
</dbReference>
<evidence type="ECO:0000256" key="1">
    <source>
        <dbReference type="ARBA" id="ARBA00001971"/>
    </source>
</evidence>
<dbReference type="GO" id="GO:0016102">
    <property type="term" value="P:diterpenoid biosynthetic process"/>
    <property type="evidence" value="ECO:0007669"/>
    <property type="project" value="UniProtKB-ARBA"/>
</dbReference>
<evidence type="ECO:0000256" key="7">
    <source>
        <dbReference type="ARBA" id="ARBA00022857"/>
    </source>
</evidence>
<dbReference type="AlphaFoldDB" id="A0A0E0M6Y1"/>
<dbReference type="Pfam" id="PF00067">
    <property type="entry name" value="p450"/>
    <property type="match status" value="1"/>
</dbReference>
<keyword evidence="6 12" id="KW-0479">Metal-binding</keyword>
<dbReference type="Gramene" id="OPUNC10G06540.1">
    <property type="protein sequence ID" value="OPUNC10G06540.1"/>
    <property type="gene ID" value="OPUNC10G06540"/>
</dbReference>
<evidence type="ECO:0000313" key="13">
    <source>
        <dbReference type="EnsemblPlants" id="OPUNC10G06540.1"/>
    </source>
</evidence>
<dbReference type="InterPro" id="IPR036396">
    <property type="entry name" value="Cyt_P450_sf"/>
</dbReference>
<evidence type="ECO:0000256" key="6">
    <source>
        <dbReference type="ARBA" id="ARBA00022723"/>
    </source>
</evidence>
<dbReference type="SUPFAM" id="SSF48264">
    <property type="entry name" value="Cytochrome P450"/>
    <property type="match status" value="1"/>
</dbReference>
<dbReference type="GO" id="GO:0016705">
    <property type="term" value="F:oxidoreductase activity, acting on paired donors, with incorporation or reduction of molecular oxygen"/>
    <property type="evidence" value="ECO:0007669"/>
    <property type="project" value="InterPro"/>
</dbReference>
<evidence type="ECO:0000256" key="8">
    <source>
        <dbReference type="ARBA" id="ARBA00022989"/>
    </source>
</evidence>
<dbReference type="FunFam" id="1.10.630.10:FF:000008">
    <property type="entry name" value="Cytochrome P450 71D8"/>
    <property type="match status" value="1"/>
</dbReference>
<dbReference type="PANTHER" id="PTHR47955">
    <property type="entry name" value="CYTOCHROME P450 FAMILY 71 PROTEIN"/>
    <property type="match status" value="1"/>
</dbReference>
<dbReference type="Proteomes" id="UP000026962">
    <property type="component" value="Chromosome 10"/>
</dbReference>
<comment type="similarity">
    <text evidence="3">Belongs to the cytochrome P450 family.</text>
</comment>
<evidence type="ECO:0008006" key="15">
    <source>
        <dbReference type="Google" id="ProtNLM"/>
    </source>
</evidence>
<keyword evidence="8" id="KW-1133">Transmembrane helix</keyword>
<dbReference type="PANTHER" id="PTHR47955:SF11">
    <property type="entry name" value="4-HYDROXYPHENYLACETALDEHYDE OXIME MONOOXYGENASE"/>
    <property type="match status" value="1"/>
</dbReference>
<evidence type="ECO:0000256" key="9">
    <source>
        <dbReference type="ARBA" id="ARBA00023002"/>
    </source>
</evidence>
<dbReference type="EnsemblPlants" id="OPUNC10G06540.1">
    <property type="protein sequence ID" value="OPUNC10G06540.1"/>
    <property type="gene ID" value="OPUNC10G06540"/>
</dbReference>
<keyword evidence="7" id="KW-0521">NADP</keyword>
<dbReference type="GO" id="GO:0016020">
    <property type="term" value="C:membrane"/>
    <property type="evidence" value="ECO:0007669"/>
    <property type="project" value="UniProtKB-SubCell"/>
</dbReference>
<accession>A0A0E0M6Y1</accession>
<dbReference type="CDD" id="cd11072">
    <property type="entry name" value="CYP71-like"/>
    <property type="match status" value="1"/>
</dbReference>
<keyword evidence="11" id="KW-0503">Monooxygenase</keyword>
<reference evidence="13" key="2">
    <citation type="submission" date="2018-05" db="EMBL/GenBank/DDBJ databases">
        <title>OpunRS2 (Oryza punctata Reference Sequence Version 2).</title>
        <authorList>
            <person name="Zhang J."/>
            <person name="Kudrna D."/>
            <person name="Lee S."/>
            <person name="Talag J."/>
            <person name="Welchert J."/>
            <person name="Wing R.A."/>
        </authorList>
    </citation>
    <scope>NUCLEOTIDE SEQUENCE [LARGE SCALE GENOMIC DNA]</scope>
</reference>
<dbReference type="eggNOG" id="KOG0156">
    <property type="taxonomic scope" value="Eukaryota"/>
</dbReference>
<keyword evidence="14" id="KW-1185">Reference proteome</keyword>
<comment type="cofactor">
    <cofactor evidence="1 12">
        <name>heme</name>
        <dbReference type="ChEBI" id="CHEBI:30413"/>
    </cofactor>
</comment>
<comment type="subcellular location">
    <subcellularLocation>
        <location evidence="2">Membrane</location>
        <topology evidence="2">Single-pass membrane protein</topology>
    </subcellularLocation>
</comment>
<dbReference type="Gene3D" id="1.10.630.10">
    <property type="entry name" value="Cytochrome P450"/>
    <property type="match status" value="1"/>
</dbReference>
<dbReference type="PRINTS" id="PR00385">
    <property type="entry name" value="P450"/>
</dbReference>
<proteinExistence type="inferred from homology"/>
<keyword evidence="8" id="KW-0472">Membrane</keyword>
<evidence type="ECO:0000256" key="11">
    <source>
        <dbReference type="ARBA" id="ARBA00023033"/>
    </source>
</evidence>
<protein>
    <recommendedName>
        <fullName evidence="15">Cytochrome P450</fullName>
    </recommendedName>
</protein>
<name>A0A0E0M6Y1_ORYPU</name>
<evidence type="ECO:0000256" key="4">
    <source>
        <dbReference type="ARBA" id="ARBA00022617"/>
    </source>
</evidence>
<dbReference type="STRING" id="4537.A0A0E0M6Y1"/>
<feature type="binding site" description="axial binding residue" evidence="12">
    <location>
        <position position="447"/>
    </location>
    <ligand>
        <name>heme</name>
        <dbReference type="ChEBI" id="CHEBI:30413"/>
    </ligand>
    <ligandPart>
        <name>Fe</name>
        <dbReference type="ChEBI" id="CHEBI:18248"/>
    </ligandPart>
</feature>
<evidence type="ECO:0000256" key="10">
    <source>
        <dbReference type="ARBA" id="ARBA00023004"/>
    </source>
</evidence>
<dbReference type="PRINTS" id="PR00463">
    <property type="entry name" value="EP450I"/>
</dbReference>
<keyword evidence="10 12" id="KW-0408">Iron</keyword>
<dbReference type="HOGENOM" id="CLU_001570_4_1_1"/>
<evidence type="ECO:0000256" key="3">
    <source>
        <dbReference type="ARBA" id="ARBA00010617"/>
    </source>
</evidence>
<dbReference type="GO" id="GO:0005506">
    <property type="term" value="F:iron ion binding"/>
    <property type="evidence" value="ECO:0007669"/>
    <property type="project" value="InterPro"/>
</dbReference>
<dbReference type="InterPro" id="IPR001128">
    <property type="entry name" value="Cyt_P450"/>
</dbReference>
<sequence length="510" mass="56745">MEKSVLLALGVSFLLVVVLSKLKSFRAIPKLNLPPGPWTLPVIGSIHHLIGGQNICRAMRGLARKHGPLMQVWFGELPAVVASSPEAAEAILRTHDLAFADRYCSTTLRTITFDAADMAFAPYGERWRQLRKICVLEALGAAKVRSSRRVREEEASRMVLDLAAASSPDAAAVDLTGRMAKLVNDTVVRASIGGRCEHRDEFLDALATSVSLSSGMNVADVFPSWRLMRVLGSSVRRALDTRRRMKRIIEQVIQERKEFMAANSCGEGEPAADECFLDVLLRLQREGSSPIQITNDTMVALLFDMFAGGTETTATALNWTMAELIRSPRVMAKVQAEVRLALQGKNTVTEDDITELTYLKMVIKEALRLHCPVPFLGPRKCRETCQVMGYDILKDTTVLVNVWAICRDSKYWDEPEEFKPERFEDSTIDFKGTYFEFLPFGAGRRMCTGVTQGLASMEIALASLLYHFDWKLPNGMDPKDVDMEDAPGIVSAKRTRLLVYPITRIPPSNA</sequence>
<evidence type="ECO:0000256" key="12">
    <source>
        <dbReference type="PIRSR" id="PIRSR602401-1"/>
    </source>
</evidence>
<evidence type="ECO:0000256" key="5">
    <source>
        <dbReference type="ARBA" id="ARBA00022692"/>
    </source>
</evidence>
<dbReference type="OMA" id="RFELKCH"/>
<keyword evidence="9" id="KW-0560">Oxidoreductase</keyword>
<organism evidence="13">
    <name type="scientific">Oryza punctata</name>
    <name type="common">Red rice</name>
    <dbReference type="NCBI Taxonomy" id="4537"/>
    <lineage>
        <taxon>Eukaryota</taxon>
        <taxon>Viridiplantae</taxon>
        <taxon>Streptophyta</taxon>
        <taxon>Embryophyta</taxon>
        <taxon>Tracheophyta</taxon>
        <taxon>Spermatophyta</taxon>
        <taxon>Magnoliopsida</taxon>
        <taxon>Liliopsida</taxon>
        <taxon>Poales</taxon>
        <taxon>Poaceae</taxon>
        <taxon>BOP clade</taxon>
        <taxon>Oryzoideae</taxon>
        <taxon>Oryzeae</taxon>
        <taxon>Oryzinae</taxon>
        <taxon>Oryza</taxon>
    </lineage>
</organism>
<evidence type="ECO:0000256" key="2">
    <source>
        <dbReference type="ARBA" id="ARBA00004167"/>
    </source>
</evidence>